<accession>A0AAJ7STC0</accession>
<dbReference type="PANTHER" id="PTHR31344:SF0">
    <property type="entry name" value="NUCLEAR PORE COMPLEX PROTEIN NUP205"/>
    <property type="match status" value="1"/>
</dbReference>
<dbReference type="PANTHER" id="PTHR31344">
    <property type="entry name" value="NUCLEAR PORE COMPLEX PROTEIN NUP205"/>
    <property type="match status" value="1"/>
</dbReference>
<dbReference type="RefSeq" id="XP_032805104.1">
    <property type="nucleotide sequence ID" value="XM_032949213.1"/>
</dbReference>
<dbReference type="GO" id="GO:0006999">
    <property type="term" value="P:nuclear pore organization"/>
    <property type="evidence" value="ECO:0007669"/>
    <property type="project" value="TreeGrafter"/>
</dbReference>
<evidence type="ECO:0000256" key="3">
    <source>
        <dbReference type="ARBA" id="ARBA00022448"/>
    </source>
</evidence>
<dbReference type="GO" id="GO:0017056">
    <property type="term" value="F:structural constituent of nuclear pore"/>
    <property type="evidence" value="ECO:0007669"/>
    <property type="project" value="TreeGrafter"/>
</dbReference>
<protein>
    <submittedName>
        <fullName evidence="6">Nuclear pore complex protein Nup205 isoform X1</fullName>
    </submittedName>
</protein>
<sequence>MAGSSAGSSVNNLWGPYKAVYQAVENAIWKKLPNSFYQLDAVLKKHKADFISLFKNPAKNSLHRERVCRANTDGLAVEGQQGTRIINSDLIEEALILSDLFNMNELSALELLLAGEVQQPDFPTYTRGLVAVMLYWDGKRCIANSLRSLIQSRRGKTWTLELSDELVSLTTKFTNELMEEGLTRRILELLDTISFNDEFEKLRKERGLGNERHRKEVGQMIKESRQSLAECLYAWSCQTPLAREDTLLLLEHLERTSLDGDGRLDSVTLTLLVALLYCFDVSVLEQPLEDAEELRRQLPLMDREYVHMVHTRIMDQHEWKVPGLQATVRLAWAAGLRGVSQLPESAALGEYIEADETLVDMALASGVFLFLREAVVGAETFYQEEFYIRRLHTLLADFIVLMPLKVKQLRNRADEEARIVLMNLQLGGEPPATRSELEHLMLLVGEFYSKDPFSLELALEFWCPSEPLQGLNETGSFLGMYQQRPPPRQVSLSRFVRQTGDLLPSSLYVPYLRMLQGLSTGPNCSLYCFNLLKTNGTGQAVENTIQGVNSSAISWEHFFHSLMAYREHLKREASGVDAQPGTRPYAPALSLKSVTPREQDGLRAVLRLTATIAQQNESARLSLYEHPQWTPLVTMLGLVQCALPPVLKAELLNTVAAFARSPEIAATLWQAIELAQILQTVKLPSQRQVSGIEMELTEIEARCEEYPLTRAFCTLLSVLLDDSVPASLGTGLRSPGFDPYLTFLRETVFLKFPTRAYRDPAEKWQVAELVLQIFHKLLRDYDPRPDDFVDQPVDVQGELVLANKLPGYNLMYHLLNESPMLNLCLSILEEGVRLLDIHVPFPGKASLEGALLSCLSMLHAALRKEGLFMDLLRESHSSVIVTPLEQLLQGINPRSKKPDHIATIARYLCHSATNSPLVAEGAKILCQVCQYPNIQSKLVGDFTHDKSTSQKLLAGFVECLDNEDLEEVALVEEESDLEGIVSKRSGTRIHILNLMLYSLEQKPPNLALFLLGYELRKPVSTTTLQDPGVLGFPRTCLHSILAILNRSVEKNAIPSASPHLTELCYQVVYRLCANSDTSGPTMRYLRTGQDFLYRHLQHLPFQAADGNRILVLTQMSWLLRTVAVELRVTSLNRQRSYTQRLLRLLLDESPFRPGADPEASQEEESRFLSSFFTSGDSSAKVRRKIVSMLDAIDFSQKFPEPMQLDFFDMAQMEQVIMSCEQRGPQGLTVCNIKMLHRILMTEVNTLQGMGALGQRALLLSELRSVLEHVVERNAVRESLHAKRDALEAWRQVVDTILASCPTELLQGDIRLGLITDLLNDLFRKSLAEEAVPELTPVVASMVFTLCTHLSQSLRTEQAGRPLPVQPASQGPADERSAFVSMLNGTSGLAGLASIGVVSLQDILRSLLNFIMKTSGGMQRVRSSLYGALLYYLQVAQSPMEPDTLQTGKGSMWNTLMAPEDDYSRLRRENAHIINGYGTPLMEVVYRDACDGLEIGRMLAMALLDQVVAIDRQQQWLTFLMTSGYLQVLVESLAQDDATLLGMLVPEPPVLKALYVYESKMAFLTRVARSPQGATELLRAGVIACLAQCRVFSLRPELDPYSLYGGKDRESFIPSMLDRYRQILFSALQLCSTILTSLSQQQQQAASQVIQFLVVHGDAVQSILRCQEFSLGALQELALLVSIICKTALHEFLSVLDFQGNEVALLELKGHLSRIQRQTLSLLLKFCGSDWLRQLKTLDDGAQSNGLSKRDEATLAIQQICANVVDYCRTILTQSGTAPQQMVCLFTPSLAEALQKDGSRRDENPLSVTPAWQLPSLGVLFCLVRQAAEDFTHVHNMHQQSLHKLQGLEQLSADDLRELSQPMLPAGVEKLSTSQRQELAKRRLTRIINHHAALLALHNYTLENSLFVLWRHLEFYCQHCVPVDPCDSYLGASTVQLRPRHLQDPFGHVAKNDQPSSVPLSRITRQDVDQLLSDASICFGDALHKKLQDIESTYGKMRSRYAFVQVLARRIRGLLSLKRA</sequence>
<evidence type="ECO:0000313" key="5">
    <source>
        <dbReference type="Proteomes" id="UP001318040"/>
    </source>
</evidence>
<organism evidence="5 6">
    <name type="scientific">Petromyzon marinus</name>
    <name type="common">Sea lamprey</name>
    <dbReference type="NCBI Taxonomy" id="7757"/>
    <lineage>
        <taxon>Eukaryota</taxon>
        <taxon>Metazoa</taxon>
        <taxon>Chordata</taxon>
        <taxon>Craniata</taxon>
        <taxon>Vertebrata</taxon>
        <taxon>Cyclostomata</taxon>
        <taxon>Hyperoartia</taxon>
        <taxon>Petromyzontiformes</taxon>
        <taxon>Petromyzontidae</taxon>
        <taxon>Petromyzon</taxon>
    </lineage>
</organism>
<dbReference type="GeneID" id="116940014"/>
<evidence type="ECO:0000256" key="4">
    <source>
        <dbReference type="ARBA" id="ARBA00023242"/>
    </source>
</evidence>
<dbReference type="KEGG" id="pmrn:116940014"/>
<dbReference type="Pfam" id="PF11894">
    <property type="entry name" value="Nup192"/>
    <property type="match status" value="1"/>
</dbReference>
<name>A0AAJ7STC0_PETMA</name>
<keyword evidence="4" id="KW-0539">Nucleus</keyword>
<evidence type="ECO:0000313" key="6">
    <source>
        <dbReference type="RefSeq" id="XP_032805104.1"/>
    </source>
</evidence>
<comment type="subcellular location">
    <subcellularLocation>
        <location evidence="1">Nucleus</location>
    </subcellularLocation>
</comment>
<evidence type="ECO:0000256" key="1">
    <source>
        <dbReference type="ARBA" id="ARBA00004123"/>
    </source>
</evidence>
<comment type="similarity">
    <text evidence="2">Belongs to the NUP186/NUP192/NUP205 family.</text>
</comment>
<gene>
    <name evidence="6" type="primary">NUP205</name>
</gene>
<reference evidence="6" key="1">
    <citation type="submission" date="2025-08" db="UniProtKB">
        <authorList>
            <consortium name="RefSeq"/>
        </authorList>
    </citation>
    <scope>IDENTIFICATION</scope>
    <source>
        <tissue evidence="6">Sperm</tissue>
    </source>
</reference>
<keyword evidence="5" id="KW-1185">Reference proteome</keyword>
<dbReference type="GO" id="GO:0044611">
    <property type="term" value="C:nuclear pore inner ring"/>
    <property type="evidence" value="ECO:0007669"/>
    <property type="project" value="TreeGrafter"/>
</dbReference>
<evidence type="ECO:0000256" key="2">
    <source>
        <dbReference type="ARBA" id="ARBA00005892"/>
    </source>
</evidence>
<dbReference type="InterPro" id="IPR021827">
    <property type="entry name" value="Nup186/Nup192/Nup205"/>
</dbReference>
<proteinExistence type="inferred from homology"/>
<dbReference type="CTD" id="23165"/>
<dbReference type="Proteomes" id="UP001318040">
    <property type="component" value="Chromosome 7"/>
</dbReference>
<keyword evidence="3" id="KW-0813">Transport</keyword>